<sequence>MYKSPLEKIFGNSAQTTVLESLLKNHGEFIHLSGIARETGLSHSSVARVLEPLIENHIVIEKRLGKQIRTFILNEENETVKLIAKFYCNLAALYDKK</sequence>
<keyword evidence="2" id="KW-1185">Reference proteome</keyword>
<dbReference type="OrthoDB" id="139734at2157"/>
<evidence type="ECO:0000313" key="2">
    <source>
        <dbReference type="Proteomes" id="UP000218615"/>
    </source>
</evidence>
<dbReference type="SUPFAM" id="SSF46785">
    <property type="entry name" value="Winged helix' DNA-binding domain"/>
    <property type="match status" value="1"/>
</dbReference>
<dbReference type="EMBL" id="FZMP01000082">
    <property type="protein sequence ID" value="SNQ60243.1"/>
    <property type="molecule type" value="Genomic_DNA"/>
</dbReference>
<name>A0A284VM10_9EURY</name>
<gene>
    <name evidence="1" type="ORF">MNV_1720002</name>
</gene>
<proteinExistence type="predicted"/>
<dbReference type="RefSeq" id="WP_096204515.1">
    <property type="nucleotide sequence ID" value="NZ_FZMP01000082.1"/>
</dbReference>
<protein>
    <recommendedName>
        <fullName evidence="3">MarR family transcriptional regulator</fullName>
    </recommendedName>
</protein>
<dbReference type="Gene3D" id="1.10.10.10">
    <property type="entry name" value="Winged helix-like DNA-binding domain superfamily/Winged helix DNA-binding domain"/>
    <property type="match status" value="1"/>
</dbReference>
<accession>A0A284VM10</accession>
<evidence type="ECO:0000313" key="1">
    <source>
        <dbReference type="EMBL" id="SNQ60243.1"/>
    </source>
</evidence>
<dbReference type="Proteomes" id="UP000218615">
    <property type="component" value="Unassembled WGS sequence"/>
</dbReference>
<evidence type="ECO:0008006" key="3">
    <source>
        <dbReference type="Google" id="ProtNLM"/>
    </source>
</evidence>
<dbReference type="AlphaFoldDB" id="A0A284VM10"/>
<organism evidence="1 2">
    <name type="scientific">Candidatus Methanoperedens nitratireducens</name>
    <dbReference type="NCBI Taxonomy" id="1392998"/>
    <lineage>
        <taxon>Archaea</taxon>
        <taxon>Methanobacteriati</taxon>
        <taxon>Methanobacteriota</taxon>
        <taxon>Stenosarchaea group</taxon>
        <taxon>Methanomicrobia</taxon>
        <taxon>Methanosarcinales</taxon>
        <taxon>ANME-2 cluster</taxon>
        <taxon>Candidatus Methanoperedentaceae</taxon>
        <taxon>Candidatus Methanoperedens</taxon>
    </lineage>
</organism>
<dbReference type="InterPro" id="IPR036390">
    <property type="entry name" value="WH_DNA-bd_sf"/>
</dbReference>
<reference evidence="2" key="1">
    <citation type="submission" date="2017-06" db="EMBL/GenBank/DDBJ databases">
        <authorList>
            <person name="Cremers G."/>
        </authorList>
    </citation>
    <scope>NUCLEOTIDE SEQUENCE [LARGE SCALE GENOMIC DNA]</scope>
</reference>
<dbReference type="InterPro" id="IPR036388">
    <property type="entry name" value="WH-like_DNA-bd_sf"/>
</dbReference>